<feature type="compositionally biased region" description="Low complexity" evidence="1">
    <location>
        <begin position="1"/>
        <end position="18"/>
    </location>
</feature>
<feature type="region of interest" description="Disordered" evidence="1">
    <location>
        <begin position="1"/>
        <end position="24"/>
    </location>
</feature>
<proteinExistence type="predicted"/>
<evidence type="ECO:0000313" key="2">
    <source>
        <dbReference type="EMBL" id="OOZ39439.1"/>
    </source>
</evidence>
<gene>
    <name evidence="2" type="ORF">BOW53_11540</name>
</gene>
<dbReference type="Proteomes" id="UP000191110">
    <property type="component" value="Unassembled WGS sequence"/>
</dbReference>
<dbReference type="RefSeq" id="WP_078484234.1">
    <property type="nucleotide sequence ID" value="NZ_MPRL01000051.1"/>
</dbReference>
<name>A0A1T2L2X8_9GAMM</name>
<dbReference type="EMBL" id="MPRL01000051">
    <property type="protein sequence ID" value="OOZ39439.1"/>
    <property type="molecule type" value="Genomic_DNA"/>
</dbReference>
<dbReference type="SUPFAM" id="SSF141371">
    <property type="entry name" value="PilZ domain-like"/>
    <property type="match status" value="1"/>
</dbReference>
<evidence type="ECO:0000256" key="1">
    <source>
        <dbReference type="SAM" id="MobiDB-lite"/>
    </source>
</evidence>
<dbReference type="AlphaFoldDB" id="A0A1T2L2X8"/>
<reference evidence="2 3" key="1">
    <citation type="submission" date="2016-11" db="EMBL/GenBank/DDBJ databases">
        <title>Mixed transmission modes and dynamic genome evolution in an obligate animal-bacterial symbiosis.</title>
        <authorList>
            <person name="Russell S.L."/>
            <person name="Corbett-Detig R.B."/>
            <person name="Cavanaugh C.M."/>
        </authorList>
    </citation>
    <scope>NUCLEOTIDE SEQUENCE [LARGE SCALE GENOMIC DNA]</scope>
    <source>
        <strain evidence="2">Sveles-Q1</strain>
    </source>
</reference>
<protein>
    <recommendedName>
        <fullName evidence="4">PilZ domain-containing protein</fullName>
    </recommendedName>
</protein>
<sequence length="312" mass="35413">MIGLIKKFSQKSGKQSGQKSDKPEVKSIPFDKIEELIGYFVIGQKLSCFPEYKEDLQLDTIIVGYMLDDEAVYSASEVQIEQDSDGNHHLYLARRGERVEIKKVEKFSIMVPAESHEEDKLDYDSKAELRRTGMFRIRNSISLISSVCKHGTVPVVDSTVRRNQELKEGVYTNLRVALLDLVPESLALKERRKHTRVFTKIPATLRSGTSDKRYQCNVIDFCETSARMQFDPDSKVSVISQPGRTLILDLPVPECNQYYSFQGSVMKIENEHLVINLEKMLKAGTFRQMSVIDALEVKATLLSHPASSMPDD</sequence>
<evidence type="ECO:0008006" key="4">
    <source>
        <dbReference type="Google" id="ProtNLM"/>
    </source>
</evidence>
<comment type="caution">
    <text evidence="2">The sequence shown here is derived from an EMBL/GenBank/DDBJ whole genome shotgun (WGS) entry which is preliminary data.</text>
</comment>
<evidence type="ECO:0000313" key="3">
    <source>
        <dbReference type="Proteomes" id="UP000191110"/>
    </source>
</evidence>
<keyword evidence="3" id="KW-1185">Reference proteome</keyword>
<dbReference type="Gene3D" id="2.40.10.220">
    <property type="entry name" value="predicted glycosyltransferase like domains"/>
    <property type="match status" value="1"/>
</dbReference>
<accession>A0A1T2L2X8</accession>
<organism evidence="2 3">
    <name type="scientific">Solemya pervernicosa gill symbiont</name>
    <dbReference type="NCBI Taxonomy" id="642797"/>
    <lineage>
        <taxon>Bacteria</taxon>
        <taxon>Pseudomonadati</taxon>
        <taxon>Pseudomonadota</taxon>
        <taxon>Gammaproteobacteria</taxon>
        <taxon>sulfur-oxidizing symbionts</taxon>
    </lineage>
</organism>